<dbReference type="STRING" id="758803.SAMN05421803_114115"/>
<dbReference type="PANTHER" id="PTHR45947:SF3">
    <property type="entry name" value="SULFOQUINOVOSYL TRANSFERASE SQD2"/>
    <property type="match status" value="1"/>
</dbReference>
<dbReference type="RefSeq" id="WP_073381191.1">
    <property type="nucleotide sequence ID" value="NZ_FQZK01000014.1"/>
</dbReference>
<dbReference type="GO" id="GO:1901137">
    <property type="term" value="P:carbohydrate derivative biosynthetic process"/>
    <property type="evidence" value="ECO:0007669"/>
    <property type="project" value="UniProtKB-ARBA"/>
</dbReference>
<dbReference type="GO" id="GO:0016758">
    <property type="term" value="F:hexosyltransferase activity"/>
    <property type="evidence" value="ECO:0007669"/>
    <property type="project" value="TreeGrafter"/>
</dbReference>
<reference evidence="4 5" key="1">
    <citation type="submission" date="2016-11" db="EMBL/GenBank/DDBJ databases">
        <authorList>
            <person name="Jaros S."/>
            <person name="Januszkiewicz K."/>
            <person name="Wedrychowicz H."/>
        </authorList>
    </citation>
    <scope>NUCLEOTIDE SEQUENCE [LARGE SCALE GENOMIC DNA]</scope>
    <source>
        <strain evidence="4 5">CGMCC 4.5723</strain>
    </source>
</reference>
<keyword evidence="2 4" id="KW-0808">Transferase</keyword>
<evidence type="ECO:0000256" key="2">
    <source>
        <dbReference type="ARBA" id="ARBA00022679"/>
    </source>
</evidence>
<evidence type="ECO:0000256" key="1">
    <source>
        <dbReference type="ARBA" id="ARBA00022676"/>
    </source>
</evidence>
<dbReference type="AlphaFoldDB" id="A0A1M6Q693"/>
<name>A0A1M6Q693_9ACTN</name>
<dbReference type="Proteomes" id="UP000184452">
    <property type="component" value="Unassembled WGS sequence"/>
</dbReference>
<evidence type="ECO:0000313" key="5">
    <source>
        <dbReference type="Proteomes" id="UP000184452"/>
    </source>
</evidence>
<feature type="domain" description="Glycosyltransferase subfamily 4-like N-terminal" evidence="3">
    <location>
        <begin position="14"/>
        <end position="162"/>
    </location>
</feature>
<organism evidence="4 5">
    <name type="scientific">Nocardiopsis flavescens</name>
    <dbReference type="NCBI Taxonomy" id="758803"/>
    <lineage>
        <taxon>Bacteria</taxon>
        <taxon>Bacillati</taxon>
        <taxon>Actinomycetota</taxon>
        <taxon>Actinomycetes</taxon>
        <taxon>Streptosporangiales</taxon>
        <taxon>Nocardiopsidaceae</taxon>
        <taxon>Nocardiopsis</taxon>
    </lineage>
</organism>
<dbReference type="InterPro" id="IPR028098">
    <property type="entry name" value="Glyco_trans_4-like_N"/>
</dbReference>
<keyword evidence="1" id="KW-0328">Glycosyltransferase</keyword>
<sequence length="360" mass="37062">MNGRIALVLGTSTGGAGRHVLSLGEGLVRRGYRVAVVGPASAEREFGFTDAGMRYAPVRIGAAPSAADPATVLRLRSVLRGADVVHAHGMRAGALCALAGVRPLVVTAHNAPPPVGGPRAAAYPVLERIVALRADVVLGVSGDLVRRLERAGARDARHAVVAAPDTGPPVKGREATRSDLAVLPERPLLLTIARLAEQKGLDMLLAAAPRIADRRPEPVVAIAGDGPLWGTLHDTAAELGADVRMLGHRADVADLLAAADVFCLTSQWEGPSLVIMEALRAGLPVVATRVGGIPDLYAGTVLMVPPGDPAAFAAAVGRVLDDPGLAADLRERSRAAARSLPGEEDAVAAACDVYKSVLGR</sequence>
<dbReference type="Gene3D" id="3.40.50.2000">
    <property type="entry name" value="Glycogen Phosphorylase B"/>
    <property type="match status" value="2"/>
</dbReference>
<keyword evidence="5" id="KW-1185">Reference proteome</keyword>
<protein>
    <submittedName>
        <fullName evidence="4">Glycosyltransferase involved in cell wall bisynthesis</fullName>
    </submittedName>
</protein>
<proteinExistence type="predicted"/>
<evidence type="ECO:0000259" key="3">
    <source>
        <dbReference type="Pfam" id="PF13579"/>
    </source>
</evidence>
<dbReference type="Pfam" id="PF13692">
    <property type="entry name" value="Glyco_trans_1_4"/>
    <property type="match status" value="1"/>
</dbReference>
<evidence type="ECO:0000313" key="4">
    <source>
        <dbReference type="EMBL" id="SHK15705.1"/>
    </source>
</evidence>
<dbReference type="OrthoDB" id="3268555at2"/>
<dbReference type="PANTHER" id="PTHR45947">
    <property type="entry name" value="SULFOQUINOVOSYL TRANSFERASE SQD2"/>
    <property type="match status" value="1"/>
</dbReference>
<dbReference type="CDD" id="cd03801">
    <property type="entry name" value="GT4_PimA-like"/>
    <property type="match status" value="1"/>
</dbReference>
<accession>A0A1M6Q693</accession>
<dbReference type="Pfam" id="PF13579">
    <property type="entry name" value="Glyco_trans_4_4"/>
    <property type="match status" value="1"/>
</dbReference>
<dbReference type="SUPFAM" id="SSF53756">
    <property type="entry name" value="UDP-Glycosyltransferase/glycogen phosphorylase"/>
    <property type="match status" value="1"/>
</dbReference>
<gene>
    <name evidence="4" type="ORF">SAMN05421803_114115</name>
</gene>
<dbReference type="InterPro" id="IPR050194">
    <property type="entry name" value="Glycosyltransferase_grp1"/>
</dbReference>
<dbReference type="EMBL" id="FQZK01000014">
    <property type="protein sequence ID" value="SHK15705.1"/>
    <property type="molecule type" value="Genomic_DNA"/>
</dbReference>